<keyword evidence="2" id="KW-1185">Reference proteome</keyword>
<reference evidence="1 2" key="1">
    <citation type="submission" date="2017-08" db="EMBL/GenBank/DDBJ databases">
        <title>Draft Genome Sequence of Pseudomonas moraviensis TYU6, isolated from Taxus cuspidata by using PacBio Single-Molecule Real-Time Technology.</title>
        <authorList>
            <person name="Baek K.-H."/>
            <person name="Mishra A.K."/>
        </authorList>
    </citation>
    <scope>NUCLEOTIDE SEQUENCE [LARGE SCALE GENOMIC DNA]</scope>
    <source>
        <strain evidence="1 2">TYU6</strain>
    </source>
</reference>
<dbReference type="EMBL" id="NRST01000001">
    <property type="protein sequence ID" value="PAW57682.1"/>
    <property type="molecule type" value="Genomic_DNA"/>
</dbReference>
<evidence type="ECO:0000313" key="1">
    <source>
        <dbReference type="EMBL" id="PAW57682.1"/>
    </source>
</evidence>
<dbReference type="AlphaFoldDB" id="A0A2A2PQE3"/>
<name>A0A2A2PQE3_9PSED</name>
<evidence type="ECO:0000313" key="2">
    <source>
        <dbReference type="Proteomes" id="UP000217830"/>
    </source>
</evidence>
<sequence length="140" mass="15557">MITFVLTYLDQEIIMEANAFTGTCECNSTYNGNPVGENFSTEKVVFDRRLFKADMGAQFVQIIYPAELDPGTHDLVFVSEGVPQLQYHNGKKLLTLTGTGKVTIGPNLDTQVGTIDANYFDDIGRLIAFKGEFTAKYELK</sequence>
<accession>A0A2A2PQE3</accession>
<dbReference type="Proteomes" id="UP000217830">
    <property type="component" value="Unassembled WGS sequence"/>
</dbReference>
<gene>
    <name evidence="1" type="ORF">CKQ80_21055</name>
</gene>
<proteinExistence type="predicted"/>
<organism evidence="1 2">
    <name type="scientific">Pseudomonas moraviensis</name>
    <dbReference type="NCBI Taxonomy" id="321662"/>
    <lineage>
        <taxon>Bacteria</taxon>
        <taxon>Pseudomonadati</taxon>
        <taxon>Pseudomonadota</taxon>
        <taxon>Gammaproteobacteria</taxon>
        <taxon>Pseudomonadales</taxon>
        <taxon>Pseudomonadaceae</taxon>
        <taxon>Pseudomonas</taxon>
    </lineage>
</organism>
<protein>
    <submittedName>
        <fullName evidence="1">Uncharacterized protein</fullName>
    </submittedName>
</protein>
<comment type="caution">
    <text evidence="1">The sequence shown here is derived from an EMBL/GenBank/DDBJ whole genome shotgun (WGS) entry which is preliminary data.</text>
</comment>